<feature type="region of interest" description="Disordered" evidence="3">
    <location>
        <begin position="1"/>
        <end position="34"/>
    </location>
</feature>
<dbReference type="SMART" id="SM00831">
    <property type="entry name" value="Cation_ATPase_N"/>
    <property type="match status" value="1"/>
</dbReference>
<reference evidence="7" key="1">
    <citation type="submission" date="2022-11" db="UniProtKB">
        <authorList>
            <consortium name="WormBaseParasite"/>
        </authorList>
    </citation>
    <scope>IDENTIFICATION</scope>
</reference>
<keyword evidence="4" id="KW-0472">Membrane</keyword>
<evidence type="ECO:0000256" key="2">
    <source>
        <dbReference type="ARBA" id="ARBA00022475"/>
    </source>
</evidence>
<dbReference type="InterPro" id="IPR023298">
    <property type="entry name" value="ATPase_P-typ_TM_dom_sf"/>
</dbReference>
<proteinExistence type="predicted"/>
<evidence type="ECO:0000313" key="6">
    <source>
        <dbReference type="Proteomes" id="UP000887578"/>
    </source>
</evidence>
<keyword evidence="4" id="KW-1133">Transmembrane helix</keyword>
<dbReference type="Gene3D" id="1.20.1110.10">
    <property type="entry name" value="Calcium-transporting ATPase, transmembrane domain"/>
    <property type="match status" value="1"/>
</dbReference>
<dbReference type="GO" id="GO:0005886">
    <property type="term" value="C:plasma membrane"/>
    <property type="evidence" value="ECO:0007669"/>
    <property type="project" value="UniProtKB-SubCell"/>
</dbReference>
<dbReference type="InterPro" id="IPR050510">
    <property type="entry name" value="Cation_transp_ATPase_P-type"/>
</dbReference>
<sequence length="159" mass="17914">MSTSSSSSTSLSKSSSTSSTSILSQISDKEKRIPEKSNKLKDFLLCHKNKTDNYEKDIEKQEAPGRNLRNEISEHKWDAKKIASKFKESGINVENPMESNGLSESEAKNLLQKNGKNELPKAKEMSDLELFLRQFLNLLWVLLLVADGLSFIGYLSDTR</sequence>
<dbReference type="WBParaSite" id="PDA_v2.g15954.t1">
    <property type="protein sequence ID" value="PDA_v2.g15954.t1"/>
    <property type="gene ID" value="PDA_v2.g15954"/>
</dbReference>
<dbReference type="InterPro" id="IPR004014">
    <property type="entry name" value="ATPase_P-typ_cation-transptr_N"/>
</dbReference>
<keyword evidence="4" id="KW-0812">Transmembrane</keyword>
<protein>
    <submittedName>
        <fullName evidence="7">Cation-transporting P-type ATPase N-terminal domain-containing protein</fullName>
    </submittedName>
</protein>
<name>A0A914PJL4_9BILA</name>
<evidence type="ECO:0000256" key="4">
    <source>
        <dbReference type="SAM" id="Phobius"/>
    </source>
</evidence>
<dbReference type="Gene3D" id="2.70.150.10">
    <property type="entry name" value="Calcium-transporting ATPase, cytoplasmic transduction domain A"/>
    <property type="match status" value="1"/>
</dbReference>
<dbReference type="Proteomes" id="UP000887578">
    <property type="component" value="Unplaced"/>
</dbReference>
<keyword evidence="2" id="KW-1003">Cell membrane</keyword>
<dbReference type="GO" id="GO:0006883">
    <property type="term" value="P:intracellular sodium ion homeostasis"/>
    <property type="evidence" value="ECO:0007669"/>
    <property type="project" value="TreeGrafter"/>
</dbReference>
<dbReference type="AlphaFoldDB" id="A0A914PJL4"/>
<evidence type="ECO:0000256" key="1">
    <source>
        <dbReference type="ARBA" id="ARBA00004651"/>
    </source>
</evidence>
<dbReference type="PANTHER" id="PTHR43294">
    <property type="entry name" value="SODIUM/POTASSIUM-TRANSPORTING ATPASE SUBUNIT ALPHA"/>
    <property type="match status" value="1"/>
</dbReference>
<dbReference type="SUPFAM" id="SSF81665">
    <property type="entry name" value="Calcium ATPase, transmembrane domain M"/>
    <property type="match status" value="1"/>
</dbReference>
<evidence type="ECO:0000256" key="3">
    <source>
        <dbReference type="SAM" id="MobiDB-lite"/>
    </source>
</evidence>
<dbReference type="GO" id="GO:0036376">
    <property type="term" value="P:sodium ion export across plasma membrane"/>
    <property type="evidence" value="ECO:0007669"/>
    <property type="project" value="TreeGrafter"/>
</dbReference>
<dbReference type="GO" id="GO:0005391">
    <property type="term" value="F:P-type sodium:potassium-exchanging transporter activity"/>
    <property type="evidence" value="ECO:0007669"/>
    <property type="project" value="TreeGrafter"/>
</dbReference>
<evidence type="ECO:0000313" key="7">
    <source>
        <dbReference type="WBParaSite" id="PDA_v2.g15954.t1"/>
    </source>
</evidence>
<dbReference type="PANTHER" id="PTHR43294:SF21">
    <property type="entry name" value="CATION TRANSPORTING ATPASE"/>
    <property type="match status" value="1"/>
</dbReference>
<feature type="transmembrane region" description="Helical" evidence="4">
    <location>
        <begin position="135"/>
        <end position="155"/>
    </location>
</feature>
<keyword evidence="6" id="KW-1185">Reference proteome</keyword>
<dbReference type="GO" id="GO:1990573">
    <property type="term" value="P:potassium ion import across plasma membrane"/>
    <property type="evidence" value="ECO:0007669"/>
    <property type="project" value="TreeGrafter"/>
</dbReference>
<feature type="domain" description="Cation-transporting P-type ATPase N-terminal" evidence="5">
    <location>
        <begin position="73"/>
        <end position="155"/>
    </location>
</feature>
<dbReference type="GO" id="GO:1902600">
    <property type="term" value="P:proton transmembrane transport"/>
    <property type="evidence" value="ECO:0007669"/>
    <property type="project" value="TreeGrafter"/>
</dbReference>
<evidence type="ECO:0000259" key="5">
    <source>
        <dbReference type="SMART" id="SM00831"/>
    </source>
</evidence>
<accession>A0A914PJL4</accession>
<feature type="compositionally biased region" description="Low complexity" evidence="3">
    <location>
        <begin position="1"/>
        <end position="26"/>
    </location>
</feature>
<dbReference type="Pfam" id="PF00690">
    <property type="entry name" value="Cation_ATPase_N"/>
    <property type="match status" value="1"/>
</dbReference>
<comment type="subcellular location">
    <subcellularLocation>
        <location evidence="1">Cell membrane</location>
        <topology evidence="1">Multi-pass membrane protein</topology>
    </subcellularLocation>
</comment>
<dbReference type="GO" id="GO:0030007">
    <property type="term" value="P:intracellular potassium ion homeostasis"/>
    <property type="evidence" value="ECO:0007669"/>
    <property type="project" value="TreeGrafter"/>
</dbReference>
<organism evidence="6 7">
    <name type="scientific">Panagrolaimus davidi</name>
    <dbReference type="NCBI Taxonomy" id="227884"/>
    <lineage>
        <taxon>Eukaryota</taxon>
        <taxon>Metazoa</taxon>
        <taxon>Ecdysozoa</taxon>
        <taxon>Nematoda</taxon>
        <taxon>Chromadorea</taxon>
        <taxon>Rhabditida</taxon>
        <taxon>Tylenchina</taxon>
        <taxon>Panagrolaimomorpha</taxon>
        <taxon>Panagrolaimoidea</taxon>
        <taxon>Panagrolaimidae</taxon>
        <taxon>Panagrolaimus</taxon>
    </lineage>
</organism>